<dbReference type="AlphaFoldDB" id="A0AAT9LDY1"/>
<reference evidence="1" key="2">
    <citation type="journal article" date="2023" name="Biology">
        <title>Prokaryotic Life Associated with Coal-Fire Gas Vents Revealed by Metagenomics.</title>
        <authorList>
            <person name="Kadnikov V.V."/>
            <person name="Mardanov A.V."/>
            <person name="Beletsky A.V."/>
            <person name="Karnachuk O.V."/>
            <person name="Ravin N.V."/>
        </authorList>
    </citation>
    <scope>NUCLEOTIDE SEQUENCE</scope>
    <source>
        <strain evidence="1">Bu02</strain>
    </source>
</reference>
<sequence>MRSAVLLTGLLLDLLFLVPAKIGTAVLEGIRDAADKERLVTEESIKDKLKELQVSLEQGEISEEEYEEAEEMLINRLKLLSQGGEG</sequence>
<accession>A0AAT9LDY1</accession>
<dbReference type="InterPro" id="IPR007804">
    <property type="entry name" value="GvpG"/>
</dbReference>
<dbReference type="KEGG" id="fcz:IMF26_04060"/>
<dbReference type="EMBL" id="CP062796">
    <property type="protein sequence ID" value="QUL99238.1"/>
    <property type="molecule type" value="Genomic_DNA"/>
</dbReference>
<reference evidence="1" key="1">
    <citation type="submission" date="2020-10" db="EMBL/GenBank/DDBJ databases">
        <authorList>
            <person name="Kadnikov V."/>
            <person name="Beletsky A.V."/>
            <person name="Mardanov A.V."/>
            <person name="Karnachuk O.V."/>
            <person name="Ravin N.V."/>
        </authorList>
    </citation>
    <scope>NUCLEOTIDE SEQUENCE</scope>
    <source>
        <strain evidence="1">Bu02</strain>
    </source>
</reference>
<name>A0AAT9LDY1_9FIRM</name>
<evidence type="ECO:0000313" key="1">
    <source>
        <dbReference type="EMBL" id="QUL99238.1"/>
    </source>
</evidence>
<dbReference type="Pfam" id="PF05120">
    <property type="entry name" value="GvpG"/>
    <property type="match status" value="1"/>
</dbReference>
<gene>
    <name evidence="1" type="ORF">IMF26_04060</name>
</gene>
<proteinExistence type="predicted"/>
<protein>
    <submittedName>
        <fullName evidence="1">Gas vesicle protein GvpG</fullName>
    </submittedName>
</protein>
<organism evidence="1">
    <name type="scientific">Candidatus Fermentithermobacillus carboniphilus</name>
    <dbReference type="NCBI Taxonomy" id="3085328"/>
    <lineage>
        <taxon>Bacteria</taxon>
        <taxon>Bacillati</taxon>
        <taxon>Bacillota</taxon>
        <taxon>Candidatus Fermentithermobacillia</taxon>
        <taxon>Candidatus Fermentithermobacillales</taxon>
        <taxon>Candidatus Fermentithermobacillaceae</taxon>
        <taxon>Candidatus Fermentithermobacillus</taxon>
    </lineage>
</organism>